<reference evidence="2" key="2">
    <citation type="submission" date="2021-10" db="EMBL/GenBank/DDBJ databases">
        <title>Phylogenomics reveals ancestral predisposition of the termite-cultivated fungus Termitomyces towards a domesticated lifestyle.</title>
        <authorList>
            <person name="Auxier B."/>
            <person name="Grum-Grzhimaylo A."/>
            <person name="Cardenas M.E."/>
            <person name="Lodge J.D."/>
            <person name="Laessoe T."/>
            <person name="Pedersen O."/>
            <person name="Smith M.E."/>
            <person name="Kuyper T.W."/>
            <person name="Franco-Molano E.A."/>
            <person name="Baroni T.J."/>
            <person name="Aanen D.K."/>
        </authorList>
    </citation>
    <scope>NUCLEOTIDE SEQUENCE</scope>
    <source>
        <strain evidence="2">D49</strain>
    </source>
</reference>
<dbReference type="SMART" id="SM00235">
    <property type="entry name" value="ZnMc"/>
    <property type="match status" value="1"/>
</dbReference>
<gene>
    <name evidence="2" type="ORF">H0H81_011954</name>
</gene>
<dbReference type="Proteomes" id="UP000717328">
    <property type="component" value="Unassembled WGS sequence"/>
</dbReference>
<organism evidence="2 3">
    <name type="scientific">Sphagnurus paluster</name>
    <dbReference type="NCBI Taxonomy" id="117069"/>
    <lineage>
        <taxon>Eukaryota</taxon>
        <taxon>Fungi</taxon>
        <taxon>Dikarya</taxon>
        <taxon>Basidiomycota</taxon>
        <taxon>Agaricomycotina</taxon>
        <taxon>Agaricomycetes</taxon>
        <taxon>Agaricomycetidae</taxon>
        <taxon>Agaricales</taxon>
        <taxon>Tricholomatineae</taxon>
        <taxon>Lyophyllaceae</taxon>
        <taxon>Sphagnurus</taxon>
    </lineage>
</organism>
<proteinExistence type="predicted"/>
<dbReference type="AlphaFoldDB" id="A0A9P7FS29"/>
<protein>
    <recommendedName>
        <fullName evidence="1">Peptidase metallopeptidase domain-containing protein</fullName>
    </recommendedName>
</protein>
<evidence type="ECO:0000313" key="2">
    <source>
        <dbReference type="EMBL" id="KAG5635238.1"/>
    </source>
</evidence>
<accession>A0A9P7FS29</accession>
<dbReference type="OrthoDB" id="5945790at2759"/>
<dbReference type="GO" id="GO:0006508">
    <property type="term" value="P:proteolysis"/>
    <property type="evidence" value="ECO:0007669"/>
    <property type="project" value="InterPro"/>
</dbReference>
<sequence>MSIQDIPAARHVKGACGLAPETEELKFNPDLNHTQAAVFGKGKLWPNGSDISYSFFGGTANQQAAVRSVAIEWTYYANINLTQADDHDAYAMVRIGFNANGSWSAVGNGAERIKKGDLTMNLGWIDDSPIVSADNRGTILHEWGHALGMMHEHQSPARGGTLTLKTDTVYAYYRATQGWSNDMVKSQIIDVYNLNNVSNFSKLDTTSIMMYFMEPYLNVENIDVPVNTKLSDMDKAYMLINYPRTRPHPKAKDWTLERALGVAGVPAGEIKAYLGLGDEGIRKKFEDWNIFQRQKELGKASIDA</sequence>
<keyword evidence="3" id="KW-1185">Reference proteome</keyword>
<comment type="caution">
    <text evidence="2">The sequence shown here is derived from an EMBL/GenBank/DDBJ whole genome shotgun (WGS) entry which is preliminary data.</text>
</comment>
<dbReference type="GO" id="GO:0004222">
    <property type="term" value="F:metalloendopeptidase activity"/>
    <property type="evidence" value="ECO:0007669"/>
    <property type="project" value="InterPro"/>
</dbReference>
<dbReference type="GO" id="GO:0008270">
    <property type="term" value="F:zinc ion binding"/>
    <property type="evidence" value="ECO:0007669"/>
    <property type="project" value="InterPro"/>
</dbReference>
<dbReference type="SUPFAM" id="SSF55486">
    <property type="entry name" value="Metalloproteases ('zincins'), catalytic domain"/>
    <property type="match status" value="1"/>
</dbReference>
<evidence type="ECO:0000259" key="1">
    <source>
        <dbReference type="SMART" id="SM00235"/>
    </source>
</evidence>
<dbReference type="InterPro" id="IPR024079">
    <property type="entry name" value="MetalloPept_cat_dom_sf"/>
</dbReference>
<name>A0A9P7FS29_9AGAR</name>
<dbReference type="Pfam" id="PF01400">
    <property type="entry name" value="Astacin"/>
    <property type="match status" value="1"/>
</dbReference>
<dbReference type="InterPro" id="IPR006026">
    <property type="entry name" value="Peptidase_Metallo"/>
</dbReference>
<dbReference type="Gene3D" id="3.40.390.10">
    <property type="entry name" value="Collagenase (Catalytic Domain)"/>
    <property type="match status" value="1"/>
</dbReference>
<evidence type="ECO:0000313" key="3">
    <source>
        <dbReference type="Proteomes" id="UP000717328"/>
    </source>
</evidence>
<dbReference type="InterPro" id="IPR001506">
    <property type="entry name" value="Peptidase_M12A"/>
</dbReference>
<dbReference type="EMBL" id="JABCKI010006142">
    <property type="protein sequence ID" value="KAG5635238.1"/>
    <property type="molecule type" value="Genomic_DNA"/>
</dbReference>
<reference evidence="2" key="1">
    <citation type="submission" date="2021-02" db="EMBL/GenBank/DDBJ databases">
        <authorList>
            <person name="Nieuwenhuis M."/>
            <person name="Van De Peppel L.J.J."/>
        </authorList>
    </citation>
    <scope>NUCLEOTIDE SEQUENCE</scope>
    <source>
        <strain evidence="2">D49</strain>
    </source>
</reference>
<feature type="domain" description="Peptidase metallopeptidase" evidence="1">
    <location>
        <begin position="41"/>
        <end position="194"/>
    </location>
</feature>